<dbReference type="STRING" id="1045775.SAMN05216378_1111"/>
<dbReference type="InterPro" id="IPR046867">
    <property type="entry name" value="AldOxase/xan_DH_MoCoBD2"/>
</dbReference>
<dbReference type="SMART" id="SM01008">
    <property type="entry name" value="Ald_Xan_dh_C"/>
    <property type="match status" value="1"/>
</dbReference>
<keyword evidence="3" id="KW-1185">Reference proteome</keyword>
<dbReference type="Gene3D" id="3.90.1170.50">
    <property type="entry name" value="Aldehyde oxidase/xanthine dehydrogenase, a/b hammerhead"/>
    <property type="match status" value="1"/>
</dbReference>
<name>A0A1I1UKY0_9BACL</name>
<sequence>MLLNRKGSGARWRVRPDGPDKVTGKLAYLTDMTAPDMLIGRVLRSPHPHARITAIRTEQAAALEGVHAVITHKDVPGLNRFGIAHPDQPVLCEDRVRYVGDAVAAVAADTIAIAEQALRLIEVDYEVLPIVDDAEYALTDDAPSLHSQGNLLHRNGFKRGDVITGFDNCAHVVEETYYTPRQMHTYMETEGGLFIFGEDGRLTVYAPTQHGFMDRMQLARILAIPQSDIRIVSSPIGGSFGGKDELNVQPYGALLARITNRPVKLHNSRWESVRAGLKRHPMKISMKTGVDCSGKLIAHQVRIIADTGPYATLGAEVLNFAVEHVIGPYRYDNLDVDGFSVYTNNGMSGEFRGFGGNQAIFALEGQFDRLAEKLGLDPWELRLRNMRKSEDPGPFDQPIALTEGAKQVSSAMTASTLWQERGKLGTEEQQAEPWIRTGIGAAFTMHGAGLGFGIPDPAGGRLTLAADGKIEAVFSYEEFGQGLIATLEQMLIEQFGFASEDIRIIIGDSDVVPDSGSTTASRATSMMWKSLQNLRPLFEEAVLSKAAEFVKFPARQLRFGEGGVYAIVVNPDSSAEECLITYPALAAACGEPVTCTTTFHFPTSATEKVGAHFLYTYSAVAVKVEVNQLTGRVRLLHQYHAVAAGPVMNPQGFLGQIEGGSSMALGFALTEDAVMSGGQYLTKNLDTYLVPTIAEHRGTIDVQAIEELPEDDSHGPRGIGEVGSVTLAPAIAAAIYDAVGIRVTKLPIDPELLLAQSFDQLLEKAVSGE</sequence>
<dbReference type="SUPFAM" id="SSF54665">
    <property type="entry name" value="CO dehydrogenase molybdoprotein N-domain-like"/>
    <property type="match status" value="1"/>
</dbReference>
<dbReference type="PANTHER" id="PTHR11908:SF157">
    <property type="entry name" value="XANTHINE DEHYDROGENASE SUBUNIT D-RELATED"/>
    <property type="match status" value="1"/>
</dbReference>
<dbReference type="InterPro" id="IPR036856">
    <property type="entry name" value="Ald_Oxase/Xan_DH_a/b_sf"/>
</dbReference>
<dbReference type="PANTHER" id="PTHR11908">
    <property type="entry name" value="XANTHINE DEHYDROGENASE"/>
    <property type="match status" value="1"/>
</dbReference>
<reference evidence="3" key="1">
    <citation type="submission" date="2016-10" db="EMBL/GenBank/DDBJ databases">
        <authorList>
            <person name="Varghese N."/>
            <person name="Submissions S."/>
        </authorList>
    </citation>
    <scope>NUCLEOTIDE SEQUENCE [LARGE SCALE GENOMIC DNA]</scope>
    <source>
        <strain evidence="3">CGMCC 1.10784</strain>
    </source>
</reference>
<dbReference type="InterPro" id="IPR037165">
    <property type="entry name" value="AldOxase/xan_DH_Mopterin-bd_sf"/>
</dbReference>
<dbReference type="Pfam" id="PF20256">
    <property type="entry name" value="MoCoBD_2"/>
    <property type="match status" value="1"/>
</dbReference>
<dbReference type="InterPro" id="IPR017609">
    <property type="entry name" value="Xanthine_dehydrogenase_dsu"/>
</dbReference>
<dbReference type="Pfam" id="PF01315">
    <property type="entry name" value="Ald_Xan_dh_C"/>
    <property type="match status" value="1"/>
</dbReference>
<dbReference type="InterPro" id="IPR008274">
    <property type="entry name" value="AldOxase/xan_DH_MoCoBD1"/>
</dbReference>
<evidence type="ECO:0000313" key="2">
    <source>
        <dbReference type="EMBL" id="SFD71486.1"/>
    </source>
</evidence>
<protein>
    <submittedName>
        <fullName evidence="2">Xanthine dehydrogenase D subunit</fullName>
    </submittedName>
</protein>
<dbReference type="GO" id="GO:0005506">
    <property type="term" value="F:iron ion binding"/>
    <property type="evidence" value="ECO:0007669"/>
    <property type="project" value="InterPro"/>
</dbReference>
<evidence type="ECO:0000259" key="1">
    <source>
        <dbReference type="SMART" id="SM01008"/>
    </source>
</evidence>
<dbReference type="NCBIfam" id="TIGR03196">
    <property type="entry name" value="pucD"/>
    <property type="match status" value="1"/>
</dbReference>
<dbReference type="OrthoDB" id="9759099at2"/>
<gene>
    <name evidence="2" type="ORF">SAMN05216378_1111</name>
</gene>
<organism evidence="2 3">
    <name type="scientific">Paenibacillus catalpae</name>
    <dbReference type="NCBI Taxonomy" id="1045775"/>
    <lineage>
        <taxon>Bacteria</taxon>
        <taxon>Bacillati</taxon>
        <taxon>Bacillota</taxon>
        <taxon>Bacilli</taxon>
        <taxon>Bacillales</taxon>
        <taxon>Paenibacillaceae</taxon>
        <taxon>Paenibacillus</taxon>
    </lineage>
</organism>
<feature type="domain" description="Aldehyde oxidase/xanthine dehydrogenase a/b hammerhead" evidence="1">
    <location>
        <begin position="23"/>
        <end position="129"/>
    </location>
</feature>
<proteinExistence type="predicted"/>
<dbReference type="RefSeq" id="WP_091181885.1">
    <property type="nucleotide sequence ID" value="NZ_FOMT01000001.1"/>
</dbReference>
<dbReference type="Pfam" id="PF02738">
    <property type="entry name" value="MoCoBD_1"/>
    <property type="match status" value="1"/>
</dbReference>
<dbReference type="AlphaFoldDB" id="A0A1I1UKY0"/>
<dbReference type="Gene3D" id="3.30.365.10">
    <property type="entry name" value="Aldehyde oxidase/xanthine dehydrogenase, molybdopterin binding domain"/>
    <property type="match status" value="5"/>
</dbReference>
<dbReference type="GO" id="GO:0016491">
    <property type="term" value="F:oxidoreductase activity"/>
    <property type="evidence" value="ECO:0007669"/>
    <property type="project" value="InterPro"/>
</dbReference>
<dbReference type="EMBL" id="FOMT01000001">
    <property type="protein sequence ID" value="SFD71486.1"/>
    <property type="molecule type" value="Genomic_DNA"/>
</dbReference>
<dbReference type="InterPro" id="IPR000674">
    <property type="entry name" value="Ald_Oxase/Xan_DH_a/b"/>
</dbReference>
<accession>A0A1I1UKY0</accession>
<dbReference type="InterPro" id="IPR016208">
    <property type="entry name" value="Ald_Oxase/xanthine_DH-like"/>
</dbReference>
<dbReference type="SUPFAM" id="SSF56003">
    <property type="entry name" value="Molybdenum cofactor-binding domain"/>
    <property type="match status" value="1"/>
</dbReference>
<dbReference type="Proteomes" id="UP000198855">
    <property type="component" value="Unassembled WGS sequence"/>
</dbReference>
<evidence type="ECO:0000313" key="3">
    <source>
        <dbReference type="Proteomes" id="UP000198855"/>
    </source>
</evidence>